<evidence type="ECO:0000313" key="2">
    <source>
        <dbReference type="EMBL" id="KAF7634491.1"/>
    </source>
</evidence>
<keyword evidence="1" id="KW-1133">Transmembrane helix</keyword>
<dbReference type="OrthoDB" id="5887096at2759"/>
<dbReference type="AlphaFoldDB" id="A0A8S9ZME6"/>
<keyword evidence="3" id="KW-1185">Reference proteome</keyword>
<proteinExistence type="predicted"/>
<sequence length="139" mass="15986">MDLKTNHKILIALFFYFEIICNTTSFQLTGLEEQLDCKSAYEIANETITTLGKNWQDELIKKRENLTEELIQCKQNLNTTEYLPSVSEYFDYAIGILKCPGARSNWTVVAIIFIIAFLLSTSGLIVVSALYYKNLRRNI</sequence>
<feature type="transmembrane region" description="Helical" evidence="1">
    <location>
        <begin position="106"/>
        <end position="132"/>
    </location>
</feature>
<accession>A0A8S9ZME6</accession>
<keyword evidence="1" id="KW-0472">Membrane</keyword>
<protein>
    <submittedName>
        <fullName evidence="2">Uncharacterized protein</fullName>
    </submittedName>
</protein>
<evidence type="ECO:0000256" key="1">
    <source>
        <dbReference type="SAM" id="Phobius"/>
    </source>
</evidence>
<reference evidence="2" key="1">
    <citation type="journal article" date="2020" name="Ecol. Evol.">
        <title>Genome structure and content of the rice root-knot nematode (Meloidogyne graminicola).</title>
        <authorList>
            <person name="Phan N.T."/>
            <person name="Danchin E.G.J."/>
            <person name="Klopp C."/>
            <person name="Perfus-Barbeoch L."/>
            <person name="Kozlowski D.K."/>
            <person name="Koutsovoulos G.D."/>
            <person name="Lopez-Roques C."/>
            <person name="Bouchez O."/>
            <person name="Zahm M."/>
            <person name="Besnard G."/>
            <person name="Bellafiore S."/>
        </authorList>
    </citation>
    <scope>NUCLEOTIDE SEQUENCE</scope>
    <source>
        <strain evidence="2">VN-18</strain>
    </source>
</reference>
<name>A0A8S9ZME6_9BILA</name>
<dbReference type="Proteomes" id="UP000605970">
    <property type="component" value="Unassembled WGS sequence"/>
</dbReference>
<evidence type="ECO:0000313" key="3">
    <source>
        <dbReference type="Proteomes" id="UP000605970"/>
    </source>
</evidence>
<organism evidence="2 3">
    <name type="scientific">Meloidogyne graminicola</name>
    <dbReference type="NCBI Taxonomy" id="189291"/>
    <lineage>
        <taxon>Eukaryota</taxon>
        <taxon>Metazoa</taxon>
        <taxon>Ecdysozoa</taxon>
        <taxon>Nematoda</taxon>
        <taxon>Chromadorea</taxon>
        <taxon>Rhabditida</taxon>
        <taxon>Tylenchina</taxon>
        <taxon>Tylenchomorpha</taxon>
        <taxon>Tylenchoidea</taxon>
        <taxon>Meloidogynidae</taxon>
        <taxon>Meloidogyninae</taxon>
        <taxon>Meloidogyne</taxon>
    </lineage>
</organism>
<keyword evidence="1" id="KW-0812">Transmembrane</keyword>
<gene>
    <name evidence="2" type="ORF">Mgra_00006062</name>
</gene>
<comment type="caution">
    <text evidence="2">The sequence shown here is derived from an EMBL/GenBank/DDBJ whole genome shotgun (WGS) entry which is preliminary data.</text>
</comment>
<dbReference type="EMBL" id="JABEBT010000056">
    <property type="protein sequence ID" value="KAF7634491.1"/>
    <property type="molecule type" value="Genomic_DNA"/>
</dbReference>